<dbReference type="AlphaFoldDB" id="A0A1L3J3X3"/>
<gene>
    <name evidence="1" type="ORF">LPB144_05130</name>
</gene>
<organism evidence="1 2">
    <name type="scientific">Christiangramia salexigens</name>
    <dbReference type="NCBI Taxonomy" id="1913577"/>
    <lineage>
        <taxon>Bacteria</taxon>
        <taxon>Pseudomonadati</taxon>
        <taxon>Bacteroidota</taxon>
        <taxon>Flavobacteriia</taxon>
        <taxon>Flavobacteriales</taxon>
        <taxon>Flavobacteriaceae</taxon>
        <taxon>Christiangramia</taxon>
    </lineage>
</organism>
<accession>A0A1L3J3X3</accession>
<keyword evidence="2" id="KW-1185">Reference proteome</keyword>
<protein>
    <submittedName>
        <fullName evidence="1">Uncharacterized protein</fullName>
    </submittedName>
</protein>
<sequence>MVILETNYESNKADKSASLLPQLAITETGCKQYMFRKFLLLFFSVLLISCASNKNKSELLFDQKFKECTDEKYDRLANQSLPIDTLLFQKENIHSLLENELIIAGYLDKISKEGYLKLFENNIHPEFFKTFESKIGFDPDLLFPINSYISCYGNLYHRLKLYDEDSWQFKFGYAYNQYEAYGNMKIKSNYLKEALKQIPERKFKNIIYRKVFLDLLYTYYEQTYTVSNNGYRK</sequence>
<evidence type="ECO:0000313" key="2">
    <source>
        <dbReference type="Proteomes" id="UP000182510"/>
    </source>
</evidence>
<dbReference type="STRING" id="1913577.LPB144_05130"/>
<dbReference type="Proteomes" id="UP000182510">
    <property type="component" value="Chromosome"/>
</dbReference>
<dbReference type="KEGG" id="grl:LPB144_05130"/>
<name>A0A1L3J3X3_9FLAO</name>
<proteinExistence type="predicted"/>
<reference evidence="1 2" key="1">
    <citation type="submission" date="2016-11" db="EMBL/GenBank/DDBJ databases">
        <title>Gramella sp. LPB0144 isolated from marine environment.</title>
        <authorList>
            <person name="Kim E."/>
            <person name="Yi H."/>
        </authorList>
    </citation>
    <scope>NUCLEOTIDE SEQUENCE [LARGE SCALE GENOMIC DNA]</scope>
    <source>
        <strain evidence="1 2">LPB0144</strain>
    </source>
</reference>
<dbReference type="EMBL" id="CP018153">
    <property type="protein sequence ID" value="APG59835.1"/>
    <property type="molecule type" value="Genomic_DNA"/>
</dbReference>
<evidence type="ECO:0000313" key="1">
    <source>
        <dbReference type="EMBL" id="APG59835.1"/>
    </source>
</evidence>